<dbReference type="Proteomes" id="UP000046392">
    <property type="component" value="Unplaced"/>
</dbReference>
<keyword evidence="2" id="KW-1185">Reference proteome</keyword>
<keyword evidence="1" id="KW-0472">Membrane</keyword>
<sequence length="109" mass="13000">MVYVSRSQRIARFLKALPHQWLKTYPEQTVFYFSFGVVGLGILAYRVKEYRDGKDHKPFYRGYYDIVRPSDSVALEWKLPTDYPAPYLSNRENLAWDTFKKDYGYKAKI</sequence>
<organism evidence="2 3">
    <name type="scientific">Strongyloides papillosus</name>
    <name type="common">Intestinal threadworm</name>
    <dbReference type="NCBI Taxonomy" id="174720"/>
    <lineage>
        <taxon>Eukaryota</taxon>
        <taxon>Metazoa</taxon>
        <taxon>Ecdysozoa</taxon>
        <taxon>Nematoda</taxon>
        <taxon>Chromadorea</taxon>
        <taxon>Rhabditida</taxon>
        <taxon>Tylenchina</taxon>
        <taxon>Panagrolaimomorpha</taxon>
        <taxon>Strongyloidoidea</taxon>
        <taxon>Strongyloididae</taxon>
        <taxon>Strongyloides</taxon>
    </lineage>
</organism>
<evidence type="ECO:0000313" key="3">
    <source>
        <dbReference type="WBParaSite" id="SPAL_0000739800.1"/>
    </source>
</evidence>
<proteinExistence type="predicted"/>
<evidence type="ECO:0000313" key="2">
    <source>
        <dbReference type="Proteomes" id="UP000046392"/>
    </source>
</evidence>
<accession>A0A0N5BNB9</accession>
<reference evidence="3" key="1">
    <citation type="submission" date="2017-02" db="UniProtKB">
        <authorList>
            <consortium name="WormBaseParasite"/>
        </authorList>
    </citation>
    <scope>IDENTIFICATION</scope>
</reference>
<keyword evidence="1" id="KW-1133">Transmembrane helix</keyword>
<evidence type="ECO:0000256" key="1">
    <source>
        <dbReference type="SAM" id="Phobius"/>
    </source>
</evidence>
<protein>
    <submittedName>
        <fullName evidence="3">NADH-ubiquinone oxidoreductase B12 subunit</fullName>
    </submittedName>
</protein>
<dbReference type="WBParaSite" id="SPAL_0000739800.1">
    <property type="protein sequence ID" value="SPAL_0000739800.1"/>
    <property type="gene ID" value="SPAL_0000739800"/>
</dbReference>
<keyword evidence="1" id="KW-0812">Transmembrane</keyword>
<dbReference type="AlphaFoldDB" id="A0A0N5BNB9"/>
<name>A0A0N5BNB9_STREA</name>
<feature type="transmembrane region" description="Helical" evidence="1">
    <location>
        <begin position="30"/>
        <end position="47"/>
    </location>
</feature>
<dbReference type="STRING" id="174720.A0A0N5BNB9"/>